<keyword evidence="2" id="KW-1185">Reference proteome</keyword>
<dbReference type="OrthoDB" id="10486532at2759"/>
<dbReference type="EMBL" id="JAFBMS010000060">
    <property type="protein sequence ID" value="KAG9338909.1"/>
    <property type="molecule type" value="Genomic_DNA"/>
</dbReference>
<sequence length="61" mass="6835">MSQRLDQGETSFFNAPPVTSKESVQVQILNVTLNDGLPLSVFDKLSWTLGMAECQFVKYPK</sequence>
<reference evidence="1" key="1">
    <citation type="thesis" date="2021" institute="BYU ScholarsArchive" country="Provo, UT, USA">
        <title>Applications of and Algorithms for Genome Assembly and Genomic Analyses with an Emphasis on Marine Teleosts.</title>
        <authorList>
            <person name="Pickett B.D."/>
        </authorList>
    </citation>
    <scope>NUCLEOTIDE SEQUENCE</scope>
    <source>
        <strain evidence="1">HI-2016</strain>
    </source>
</reference>
<evidence type="ECO:0000313" key="1">
    <source>
        <dbReference type="EMBL" id="KAG9338909.1"/>
    </source>
</evidence>
<gene>
    <name evidence="1" type="ORF">JZ751_024299</name>
</gene>
<dbReference type="Proteomes" id="UP000824540">
    <property type="component" value="Unassembled WGS sequence"/>
</dbReference>
<comment type="caution">
    <text evidence="1">The sequence shown here is derived from an EMBL/GenBank/DDBJ whole genome shotgun (WGS) entry which is preliminary data.</text>
</comment>
<dbReference type="AlphaFoldDB" id="A0A8T2NF62"/>
<organism evidence="1 2">
    <name type="scientific">Albula glossodonta</name>
    <name type="common">roundjaw bonefish</name>
    <dbReference type="NCBI Taxonomy" id="121402"/>
    <lineage>
        <taxon>Eukaryota</taxon>
        <taxon>Metazoa</taxon>
        <taxon>Chordata</taxon>
        <taxon>Craniata</taxon>
        <taxon>Vertebrata</taxon>
        <taxon>Euteleostomi</taxon>
        <taxon>Actinopterygii</taxon>
        <taxon>Neopterygii</taxon>
        <taxon>Teleostei</taxon>
        <taxon>Albuliformes</taxon>
        <taxon>Albulidae</taxon>
        <taxon>Albula</taxon>
    </lineage>
</organism>
<evidence type="ECO:0000313" key="2">
    <source>
        <dbReference type="Proteomes" id="UP000824540"/>
    </source>
</evidence>
<protein>
    <submittedName>
        <fullName evidence="1">Uncharacterized protein</fullName>
    </submittedName>
</protein>
<accession>A0A8T2NF62</accession>
<proteinExistence type="predicted"/>
<name>A0A8T2NF62_9TELE</name>